<keyword evidence="4" id="KW-0808">Transferase</keyword>
<gene>
    <name evidence="8" type="ORF">GRJ2_001999500</name>
</gene>
<comment type="similarity">
    <text evidence="2 6">Belongs to the class-I pyridoxal-phosphate-dependent aminotransferase family.</text>
</comment>
<dbReference type="InterPro" id="IPR015422">
    <property type="entry name" value="PyrdxlP-dep_Trfase_small"/>
</dbReference>
<dbReference type="GO" id="GO:0004838">
    <property type="term" value="F:L-tyrosine-2-oxoglutarate transaminase activity"/>
    <property type="evidence" value="ECO:0007669"/>
    <property type="project" value="UniProtKB-UniRule"/>
</dbReference>
<dbReference type="InterPro" id="IPR005958">
    <property type="entry name" value="TyrNic_aminoTrfase"/>
</dbReference>
<dbReference type="Gene3D" id="3.90.1150.10">
    <property type="entry name" value="Aspartate Aminotransferase, domain 1"/>
    <property type="match status" value="2"/>
</dbReference>
<evidence type="ECO:0000259" key="7">
    <source>
        <dbReference type="Pfam" id="PF00155"/>
    </source>
</evidence>
<comment type="catalytic activity">
    <reaction evidence="6">
        <text>L-tyrosine + 2-oxoglutarate = 3-(4-hydroxyphenyl)pyruvate + L-glutamate</text>
        <dbReference type="Rhea" id="RHEA:15093"/>
        <dbReference type="ChEBI" id="CHEBI:16810"/>
        <dbReference type="ChEBI" id="CHEBI:29985"/>
        <dbReference type="ChEBI" id="CHEBI:36242"/>
        <dbReference type="ChEBI" id="CHEBI:58315"/>
        <dbReference type="EC" id="2.6.1.5"/>
    </reaction>
</comment>
<organism evidence="8 9">
    <name type="scientific">Grus japonensis</name>
    <name type="common">Japanese crane</name>
    <name type="synonym">Red-crowned crane</name>
    <dbReference type="NCBI Taxonomy" id="30415"/>
    <lineage>
        <taxon>Eukaryota</taxon>
        <taxon>Metazoa</taxon>
        <taxon>Chordata</taxon>
        <taxon>Craniata</taxon>
        <taxon>Vertebrata</taxon>
        <taxon>Euteleostomi</taxon>
        <taxon>Archelosauria</taxon>
        <taxon>Archosauria</taxon>
        <taxon>Dinosauria</taxon>
        <taxon>Saurischia</taxon>
        <taxon>Theropoda</taxon>
        <taxon>Coelurosauria</taxon>
        <taxon>Aves</taxon>
        <taxon>Neognathae</taxon>
        <taxon>Neoaves</taxon>
        <taxon>Gruiformes</taxon>
        <taxon>Gruidae</taxon>
        <taxon>Grus</taxon>
    </lineage>
</organism>
<comment type="pathway">
    <text evidence="6">Amino-acid degradation; L-phenylalanine degradation; acetoacetate and fumarate from L-phenylalanine: step 2/6.</text>
</comment>
<feature type="domain" description="Aminotransferase class I/classII large" evidence="7">
    <location>
        <begin position="73"/>
        <end position="256"/>
    </location>
</feature>
<dbReference type="CDD" id="cd00609">
    <property type="entry name" value="AAT_like"/>
    <property type="match status" value="1"/>
</dbReference>
<dbReference type="InterPro" id="IPR015424">
    <property type="entry name" value="PyrdxlP-dep_Trfase"/>
</dbReference>
<dbReference type="Proteomes" id="UP001623348">
    <property type="component" value="Unassembled WGS sequence"/>
</dbReference>
<dbReference type="InterPro" id="IPR011715">
    <property type="entry name" value="Tyr_aminoTrfase_ubiquitination"/>
</dbReference>
<keyword evidence="9" id="KW-1185">Reference proteome</keyword>
<dbReference type="Gene3D" id="3.40.640.10">
    <property type="entry name" value="Type I PLP-dependent aspartate aminotransferase-like (Major domain)"/>
    <property type="match status" value="1"/>
</dbReference>
<evidence type="ECO:0000256" key="4">
    <source>
        <dbReference type="ARBA" id="ARBA00022679"/>
    </source>
</evidence>
<dbReference type="Pfam" id="PF07706">
    <property type="entry name" value="TAT_ubiq"/>
    <property type="match status" value="1"/>
</dbReference>
<evidence type="ECO:0000256" key="2">
    <source>
        <dbReference type="ARBA" id="ARBA00007441"/>
    </source>
</evidence>
<dbReference type="SUPFAM" id="SSF53383">
    <property type="entry name" value="PLP-dependent transferases"/>
    <property type="match status" value="1"/>
</dbReference>
<dbReference type="InterPro" id="IPR004839">
    <property type="entry name" value="Aminotransferase_I/II_large"/>
</dbReference>
<accession>A0ABC9XF71</accession>
<comment type="cofactor">
    <cofactor evidence="1 6">
        <name>pyridoxal 5'-phosphate</name>
        <dbReference type="ChEBI" id="CHEBI:597326"/>
    </cofactor>
</comment>
<keyword evidence="5 6" id="KW-0663">Pyridoxal phosphate</keyword>
<evidence type="ECO:0000313" key="9">
    <source>
        <dbReference type="Proteomes" id="UP001623348"/>
    </source>
</evidence>
<comment type="caution">
    <text evidence="8">The sequence shown here is derived from an EMBL/GenBank/DDBJ whole genome shotgun (WGS) entry which is preliminary data.</text>
</comment>
<evidence type="ECO:0000313" key="8">
    <source>
        <dbReference type="EMBL" id="GAB0195342.1"/>
    </source>
</evidence>
<dbReference type="Pfam" id="PF00155">
    <property type="entry name" value="Aminotran_1_2"/>
    <property type="match status" value="1"/>
</dbReference>
<evidence type="ECO:0000256" key="5">
    <source>
        <dbReference type="ARBA" id="ARBA00022898"/>
    </source>
</evidence>
<name>A0ABC9XF71_GRUJA</name>
<keyword evidence="3 8" id="KW-0032">Aminotransferase</keyword>
<dbReference type="PIRSF" id="PIRSF000517">
    <property type="entry name" value="Tyr_transaminase"/>
    <property type="match status" value="1"/>
</dbReference>
<dbReference type="EMBL" id="BAAFJT010000013">
    <property type="protein sequence ID" value="GAB0195342.1"/>
    <property type="molecule type" value="Genomic_DNA"/>
</dbReference>
<dbReference type="PANTHER" id="PTHR45744:SF2">
    <property type="entry name" value="TYROSINE AMINOTRANSFERASE"/>
    <property type="match status" value="1"/>
</dbReference>
<dbReference type="AlphaFoldDB" id="A0ABC9XF71"/>
<proteinExistence type="inferred from homology"/>
<dbReference type="NCBIfam" id="TIGR01265">
    <property type="entry name" value="tyr_nico_aTase"/>
    <property type="match status" value="1"/>
</dbReference>
<comment type="subunit">
    <text evidence="6">Homodimer.</text>
</comment>
<evidence type="ECO:0000256" key="3">
    <source>
        <dbReference type="ARBA" id="ARBA00022576"/>
    </source>
</evidence>
<sequence>MDSYLIQVNGHGDHAPVLDIHLKTNGNSMSLGKVKGRKPRWAVRASEMSKKTFNPVRAIVDSMKVEPNPKKAMISLSLGDPTVFGNLPTNDEVTRAVKEVLDSGHYNGYAPSVGYQSCREAVAAYYSCPEAPLEAQDVILTSGCSQAIELALAVLANPGQNILVPRPGFSLYKTLALSMGIEVKLYNLLPEKAWEIDLKHLESLVDEKTACLIVNNPSNPCGSLFSKSHLQKILAVASRQCVPILADEIYGDMSNADLCYAALSAIPGLQPVRPAGAMYLMVEIEMEHFPEFENDVEFTERLISEQSVFCLPATCFEYPNFFRVVITVPEEMILEACSRIQEFCEMHYQGAEGAQDLECDK</sequence>
<dbReference type="InterPro" id="IPR015421">
    <property type="entry name" value="PyrdxlP-dep_Trfase_major"/>
</dbReference>
<evidence type="ECO:0000256" key="1">
    <source>
        <dbReference type="ARBA" id="ARBA00001933"/>
    </source>
</evidence>
<dbReference type="GO" id="GO:0006559">
    <property type="term" value="P:L-phenylalanine catabolic process"/>
    <property type="evidence" value="ECO:0007669"/>
    <property type="project" value="UniProtKB-UniRule"/>
</dbReference>
<protein>
    <recommendedName>
        <fullName evidence="6">Tyrosine aminotransferase</fullName>
        <shortName evidence="6">TAT</shortName>
        <ecNumber evidence="6">2.6.1.5</ecNumber>
    </recommendedName>
</protein>
<dbReference type="PANTHER" id="PTHR45744">
    <property type="entry name" value="TYROSINE AMINOTRANSFERASE"/>
    <property type="match status" value="1"/>
</dbReference>
<dbReference type="FunFam" id="3.90.1150.10:FF:000040">
    <property type="entry name" value="Tyrosine aminotransferase"/>
    <property type="match status" value="1"/>
</dbReference>
<evidence type="ECO:0000256" key="6">
    <source>
        <dbReference type="PIRNR" id="PIRNR000517"/>
    </source>
</evidence>
<dbReference type="EC" id="2.6.1.5" evidence="6"/>
<reference evidence="8 9" key="1">
    <citation type="submission" date="2024-06" db="EMBL/GenBank/DDBJ databases">
        <title>The draft genome of Grus japonensis, version 3.</title>
        <authorList>
            <person name="Nabeshima K."/>
            <person name="Suzuki S."/>
            <person name="Onuma M."/>
        </authorList>
    </citation>
    <scope>NUCLEOTIDE SEQUENCE [LARGE SCALE GENOMIC DNA]</scope>
    <source>
        <strain evidence="8 9">451A</strain>
    </source>
</reference>
<comment type="function">
    <text evidence="6">Transaminase involved in tyrosine breakdown. Converts tyrosine to p-hydroxyphenylpyruvate.</text>
</comment>